<name>A0ABT4YS61_9VIBR</name>
<feature type="domain" description="PapC-like C-terminal" evidence="10">
    <location>
        <begin position="767"/>
        <end position="824"/>
    </location>
</feature>
<feature type="region of interest" description="Disordered" evidence="9">
    <location>
        <begin position="572"/>
        <end position="600"/>
    </location>
</feature>
<evidence type="ECO:0000313" key="13">
    <source>
        <dbReference type="Proteomes" id="UP001210678"/>
    </source>
</evidence>
<dbReference type="Pfam" id="PF00577">
    <property type="entry name" value="Usher"/>
    <property type="match status" value="1"/>
</dbReference>
<keyword evidence="5" id="KW-0812">Transmembrane</keyword>
<dbReference type="PANTHER" id="PTHR30451">
    <property type="entry name" value="OUTER MEMBRANE USHER PROTEIN"/>
    <property type="match status" value="1"/>
</dbReference>
<evidence type="ECO:0000256" key="8">
    <source>
        <dbReference type="ARBA" id="ARBA00023237"/>
    </source>
</evidence>
<keyword evidence="4" id="KW-1134">Transmembrane beta strand</keyword>
<keyword evidence="3" id="KW-0813">Transport</keyword>
<dbReference type="InterPro" id="IPR043142">
    <property type="entry name" value="PapC-like_C_sf"/>
</dbReference>
<evidence type="ECO:0000256" key="1">
    <source>
        <dbReference type="ARBA" id="ARBA00004571"/>
    </source>
</evidence>
<evidence type="ECO:0000259" key="10">
    <source>
        <dbReference type="Pfam" id="PF13953"/>
    </source>
</evidence>
<evidence type="ECO:0000256" key="9">
    <source>
        <dbReference type="SAM" id="MobiDB-lite"/>
    </source>
</evidence>
<evidence type="ECO:0000256" key="7">
    <source>
        <dbReference type="ARBA" id="ARBA00023136"/>
    </source>
</evidence>
<dbReference type="Pfam" id="PF13954">
    <property type="entry name" value="PapC_N"/>
    <property type="match status" value="1"/>
</dbReference>
<evidence type="ECO:0000256" key="6">
    <source>
        <dbReference type="ARBA" id="ARBA00022729"/>
    </source>
</evidence>
<dbReference type="Gene3D" id="2.60.40.2610">
    <property type="entry name" value="Outer membrane usher protein FimD, plug domain"/>
    <property type="match status" value="1"/>
</dbReference>
<dbReference type="InterPro" id="IPR025885">
    <property type="entry name" value="PapC_N"/>
</dbReference>
<dbReference type="InterPro" id="IPR025949">
    <property type="entry name" value="PapC-like_C"/>
</dbReference>
<dbReference type="Proteomes" id="UP001210678">
    <property type="component" value="Unassembled WGS sequence"/>
</dbReference>
<comment type="caution">
    <text evidence="12">The sequence shown here is derived from an EMBL/GenBank/DDBJ whole genome shotgun (WGS) entry which is preliminary data.</text>
</comment>
<protein>
    <submittedName>
        <fullName evidence="12">Fimbrial biogenesis outer membrane usher protein</fullName>
    </submittedName>
</protein>
<accession>A0ABT4YS61</accession>
<evidence type="ECO:0000259" key="11">
    <source>
        <dbReference type="Pfam" id="PF13954"/>
    </source>
</evidence>
<comment type="similarity">
    <text evidence="2">Belongs to the fimbrial export usher family.</text>
</comment>
<proteinExistence type="inferred from homology"/>
<dbReference type="SUPFAM" id="SSF141729">
    <property type="entry name" value="FimD N-terminal domain-like"/>
    <property type="match status" value="1"/>
</dbReference>
<evidence type="ECO:0000313" key="12">
    <source>
        <dbReference type="EMBL" id="MDB1124353.1"/>
    </source>
</evidence>
<dbReference type="EMBL" id="JAQLOI010000001">
    <property type="protein sequence ID" value="MDB1124353.1"/>
    <property type="molecule type" value="Genomic_DNA"/>
</dbReference>
<dbReference type="Pfam" id="PF13953">
    <property type="entry name" value="PapC_C"/>
    <property type="match status" value="1"/>
</dbReference>
<sequence length="842" mass="92268">MKNQCDLNKTHRLITLTSLSFFLLPILSYSSSVASEEYEFNSSFLKVDDKSAVNLDYFSKGSNALPGNYQAFIYVNDKYITSKNLVIKEEQDNSTRPCITRAILAHIAFEPSRLPAMFIENLDKGGSCIDLEALIPNSSIVFDSSESRLNIQIPQVHMKRVARDSVSPELWDEGIPAALLTYNINGYNSDQTGQSLAAYFNTGVNIGGWYFRQNSVLSWSENEGSDYTIQNTYLEKAIPDWQGRVLVGQTNTQGQFFDSVPFTGIQFNTDNQMLPASQRGYAPEIRGVARTTARVTVKQDNDIIYETTVSPGEFLINDLYPTGFGGNLAVTVTEADGSEQNFLVPYAAMVQLIRPGAQHFSAAIGQYRNDTLLSNPALFEGTYQRGLSNSLTGYAGIQANQDYFSAQVGAAVGTYIGSFSADISQSFTRMLNGRSDQQGQSYEVRYSKNITSTGSDFSLAAYRFSTEGYMDYQTAMTTRDAIQKGRSTNNIYRSKNRFIVTASQQLPENWGQFYLSGSFENYWDQDGYLNQYQGGYSNHYNGYTWGMSVSRNEDAKGKTQTNLAVNLSFPLGRTDRTTGANPRVSLRLNNDDDGNERQQLSVSDSVGKDNLFNYNISSTHANKGAGTTTDVNLGYISPISSLSANASFGKHYKSQSVGLSGSLVAHAGGITASPYNGNTYALIEAKGAEGASVSGYKGIKIDSNGYALTPNLNPYQMNEVYINPKGASQNVEFTNTSQRTAPYSNAVVLVKYNTKMGIPLLFNSALNDKPVPFGASVYDAQGNTVGHVGQGGKIYARVAEPQGSLLISWGETNTEQCNIVYSLTPDQAKSTRLQSINTNCKG</sequence>
<dbReference type="InterPro" id="IPR000015">
    <property type="entry name" value="Fimb_usher"/>
</dbReference>
<keyword evidence="8" id="KW-0998">Cell outer membrane</keyword>
<dbReference type="Gene3D" id="2.60.40.2070">
    <property type="match status" value="1"/>
</dbReference>
<dbReference type="Gene3D" id="2.60.40.3110">
    <property type="match status" value="1"/>
</dbReference>
<evidence type="ECO:0000256" key="4">
    <source>
        <dbReference type="ARBA" id="ARBA00022452"/>
    </source>
</evidence>
<evidence type="ECO:0000256" key="5">
    <source>
        <dbReference type="ARBA" id="ARBA00022692"/>
    </source>
</evidence>
<evidence type="ECO:0000256" key="2">
    <source>
        <dbReference type="ARBA" id="ARBA00008064"/>
    </source>
</evidence>
<keyword evidence="13" id="KW-1185">Reference proteome</keyword>
<dbReference type="InterPro" id="IPR042186">
    <property type="entry name" value="FimD_plug_dom"/>
</dbReference>
<comment type="subcellular location">
    <subcellularLocation>
        <location evidence="1">Cell outer membrane</location>
        <topology evidence="1">Multi-pass membrane protein</topology>
    </subcellularLocation>
</comment>
<keyword evidence="6" id="KW-0732">Signal</keyword>
<gene>
    <name evidence="12" type="ORF">PGX00_12090</name>
</gene>
<reference evidence="12 13" key="1">
    <citation type="submission" date="2023-01" db="EMBL/GenBank/DDBJ databases">
        <title>Vibrio sp. KJ40-1 sp.nov, isolated from marine algae.</title>
        <authorList>
            <person name="Butt M."/>
            <person name="Kim J.M.J."/>
            <person name="Jeon C.O.C."/>
        </authorList>
    </citation>
    <scope>NUCLEOTIDE SEQUENCE [LARGE SCALE GENOMIC DNA]</scope>
    <source>
        <strain evidence="12 13">KJ40-1</strain>
    </source>
</reference>
<organism evidence="12 13">
    <name type="scientific">Vibrio algarum</name>
    <dbReference type="NCBI Taxonomy" id="3020714"/>
    <lineage>
        <taxon>Bacteria</taxon>
        <taxon>Pseudomonadati</taxon>
        <taxon>Pseudomonadota</taxon>
        <taxon>Gammaproteobacteria</taxon>
        <taxon>Vibrionales</taxon>
        <taxon>Vibrionaceae</taxon>
        <taxon>Vibrio</taxon>
    </lineage>
</organism>
<dbReference type="Gene3D" id="3.10.20.410">
    <property type="match status" value="1"/>
</dbReference>
<dbReference type="RefSeq" id="WP_272136750.1">
    <property type="nucleotide sequence ID" value="NZ_JAQLOI010000001.1"/>
</dbReference>
<evidence type="ECO:0000256" key="3">
    <source>
        <dbReference type="ARBA" id="ARBA00022448"/>
    </source>
</evidence>
<dbReference type="InterPro" id="IPR037224">
    <property type="entry name" value="PapC_N_sf"/>
</dbReference>
<feature type="domain" description="PapC N-terminal" evidence="11">
    <location>
        <begin position="39"/>
        <end position="186"/>
    </location>
</feature>
<keyword evidence="7" id="KW-0472">Membrane</keyword>
<dbReference type="PANTHER" id="PTHR30451:SF20">
    <property type="entry name" value="FIMBRIAE USHER"/>
    <property type="match status" value="1"/>
</dbReference>